<evidence type="ECO:0000313" key="1">
    <source>
        <dbReference type="EMBL" id="MFD1508558.1"/>
    </source>
</evidence>
<accession>A0ABW4EF83</accession>
<name>A0ABW4EF83_9RHOB</name>
<dbReference type="RefSeq" id="WP_379913308.1">
    <property type="nucleotide sequence ID" value="NZ_JBHUDD010000031.1"/>
</dbReference>
<dbReference type="Proteomes" id="UP001597186">
    <property type="component" value="Unassembled WGS sequence"/>
</dbReference>
<evidence type="ECO:0000313" key="2">
    <source>
        <dbReference type="Proteomes" id="UP001597186"/>
    </source>
</evidence>
<reference evidence="2" key="1">
    <citation type="journal article" date="2019" name="Int. J. Syst. Evol. Microbiol.">
        <title>The Global Catalogue of Microorganisms (GCM) 10K type strain sequencing project: providing services to taxonomists for standard genome sequencing and annotation.</title>
        <authorList>
            <consortium name="The Broad Institute Genomics Platform"/>
            <consortium name="The Broad Institute Genome Sequencing Center for Infectious Disease"/>
            <person name="Wu L."/>
            <person name="Ma J."/>
        </authorList>
    </citation>
    <scope>NUCLEOTIDE SEQUENCE [LARGE SCALE GENOMIC DNA]</scope>
    <source>
        <strain evidence="2">CGMCC 1.12477</strain>
    </source>
</reference>
<protein>
    <submittedName>
        <fullName evidence="1">Uncharacterized protein</fullName>
    </submittedName>
</protein>
<proteinExistence type="predicted"/>
<organism evidence="1 2">
    <name type="scientific">Lacimonas salitolerans</name>
    <dbReference type="NCBI Taxonomy" id="1323750"/>
    <lineage>
        <taxon>Bacteria</taxon>
        <taxon>Pseudomonadati</taxon>
        <taxon>Pseudomonadota</taxon>
        <taxon>Alphaproteobacteria</taxon>
        <taxon>Rhodobacterales</taxon>
        <taxon>Paracoccaceae</taxon>
        <taxon>Lacimonas</taxon>
    </lineage>
</organism>
<dbReference type="EMBL" id="JBHUDD010000031">
    <property type="protein sequence ID" value="MFD1508558.1"/>
    <property type="molecule type" value="Genomic_DNA"/>
</dbReference>
<sequence>MFFDDRTAFTPRLGARMTYGVTRVLDALQARPVAPPAAVSEQQGGMTVLDRMARTQHPACLPEKDRRTIEVRGQFANKKAIVFAEASQPNLDMRIWLEDIYDLSLVNVYDRTGFFEWLLKCGKDADLFIIDADSFASDRSLMLKFCEAIRQKFHSRPLILLNREAERNEFVQTCKDGADVVLQSPTSRTAVWLGVKAAMDHHYH</sequence>
<keyword evidence="2" id="KW-1185">Reference proteome</keyword>
<gene>
    <name evidence="1" type="ORF">ACFTOW_03965</name>
</gene>
<comment type="caution">
    <text evidence="1">The sequence shown here is derived from an EMBL/GenBank/DDBJ whole genome shotgun (WGS) entry which is preliminary data.</text>
</comment>